<reference evidence="1" key="1">
    <citation type="journal article" date="2020" name="Nature">
        <title>Giant virus diversity and host interactions through global metagenomics.</title>
        <authorList>
            <person name="Schulz F."/>
            <person name="Roux S."/>
            <person name="Paez-Espino D."/>
            <person name="Jungbluth S."/>
            <person name="Walsh D.A."/>
            <person name="Denef V.J."/>
            <person name="McMahon K.D."/>
            <person name="Konstantinidis K.T."/>
            <person name="Eloe-Fadrosh E.A."/>
            <person name="Kyrpides N.C."/>
            <person name="Woyke T."/>
        </authorList>
    </citation>
    <scope>NUCLEOTIDE SEQUENCE</scope>
    <source>
        <strain evidence="1">GVMAG-S-1063924-116</strain>
    </source>
</reference>
<sequence>MITPTYIVTNQAVDLAFYLIDKNGGLYPLPYTGQVEEVCTKDSRKRTELVPVDRNIVQVHTIPEEEGWILLPELEDAGQFDSEDEDWVLLPEKNLQVPQAEQVVYEFWITTRENESLDSLLTFSSKGLDDSGIKTSIFHGTRNTIGGFVEDSNHIVRMHYFDVKKGLVEVLILIEVMVR</sequence>
<name>A0A6C0JTC1_9ZZZZ</name>
<dbReference type="AlphaFoldDB" id="A0A6C0JTC1"/>
<evidence type="ECO:0000313" key="1">
    <source>
        <dbReference type="EMBL" id="QHU08623.1"/>
    </source>
</evidence>
<protein>
    <submittedName>
        <fullName evidence="1">Uncharacterized protein</fullName>
    </submittedName>
</protein>
<accession>A0A6C0JTC1</accession>
<dbReference type="EMBL" id="MN740698">
    <property type="protein sequence ID" value="QHU08623.1"/>
    <property type="molecule type" value="Genomic_DNA"/>
</dbReference>
<organism evidence="1">
    <name type="scientific">viral metagenome</name>
    <dbReference type="NCBI Taxonomy" id="1070528"/>
    <lineage>
        <taxon>unclassified sequences</taxon>
        <taxon>metagenomes</taxon>
        <taxon>organismal metagenomes</taxon>
    </lineage>
</organism>
<proteinExistence type="predicted"/>